<dbReference type="Proteomes" id="UP000282433">
    <property type="component" value="Chromosome"/>
</dbReference>
<organism evidence="2 3">
    <name type="scientific">Klebsiella pneumoniae</name>
    <dbReference type="NCBI Taxonomy" id="573"/>
    <lineage>
        <taxon>Bacteria</taxon>
        <taxon>Pseudomonadati</taxon>
        <taxon>Pseudomonadota</taxon>
        <taxon>Gammaproteobacteria</taxon>
        <taxon>Enterobacterales</taxon>
        <taxon>Enterobacteriaceae</taxon>
        <taxon>Klebsiella/Raoultella group</taxon>
        <taxon>Klebsiella</taxon>
        <taxon>Klebsiella pneumoniae complex</taxon>
    </lineage>
</organism>
<accession>A0A447S8T6</accession>
<evidence type="ECO:0000313" key="3">
    <source>
        <dbReference type="Proteomes" id="UP000282433"/>
    </source>
</evidence>
<dbReference type="EMBL" id="LR134162">
    <property type="protein sequence ID" value="VEB08359.1"/>
    <property type="molecule type" value="Genomic_DNA"/>
</dbReference>
<reference evidence="2 3" key="1">
    <citation type="submission" date="2018-12" db="EMBL/GenBank/DDBJ databases">
        <authorList>
            <consortium name="Pathogen Informatics"/>
        </authorList>
    </citation>
    <scope>NUCLEOTIDE SEQUENCE [LARGE SCALE GENOMIC DNA]</scope>
    <source>
        <strain evidence="2 3">NCTC13635</strain>
    </source>
</reference>
<proteinExistence type="predicted"/>
<dbReference type="AlphaFoldDB" id="A0A447S8T6"/>
<name>A0A447S8T6_KLEPN</name>
<feature type="region of interest" description="Disordered" evidence="1">
    <location>
        <begin position="66"/>
        <end position="88"/>
    </location>
</feature>
<evidence type="ECO:0000256" key="1">
    <source>
        <dbReference type="SAM" id="MobiDB-lite"/>
    </source>
</evidence>
<gene>
    <name evidence="2" type="ORF">NCTC13635_07489</name>
</gene>
<protein>
    <submittedName>
        <fullName evidence="2">Response regulator receiver protein</fullName>
    </submittedName>
</protein>
<evidence type="ECO:0000313" key="2">
    <source>
        <dbReference type="EMBL" id="VEB08359.1"/>
    </source>
</evidence>
<sequence length="88" mass="10059">MITWAAAEIAQHFQGLVIGFTSAGNVRRGRSFFADTLLWVSQREAVREVSRLLRCLAERRWPLVPRHQRQSVSFRQRSPAQPPGDADD</sequence>
<feature type="compositionally biased region" description="Polar residues" evidence="1">
    <location>
        <begin position="70"/>
        <end position="79"/>
    </location>
</feature>